<feature type="compositionally biased region" description="Basic and acidic residues" evidence="1">
    <location>
        <begin position="1"/>
        <end position="11"/>
    </location>
</feature>
<dbReference type="Gene3D" id="3.40.50.300">
    <property type="entry name" value="P-loop containing nucleotide triphosphate hydrolases"/>
    <property type="match status" value="1"/>
</dbReference>
<dbReference type="Proteomes" id="UP000250572">
    <property type="component" value="Unassembled WGS sequence"/>
</dbReference>
<name>A0A315W797_GAMAF</name>
<dbReference type="Pfam" id="PF00485">
    <property type="entry name" value="PRK"/>
    <property type="match status" value="1"/>
</dbReference>
<dbReference type="GO" id="GO:0005524">
    <property type="term" value="F:ATP binding"/>
    <property type="evidence" value="ECO:0007669"/>
    <property type="project" value="InterPro"/>
</dbReference>
<dbReference type="GO" id="GO:0016301">
    <property type="term" value="F:kinase activity"/>
    <property type="evidence" value="ECO:0007669"/>
    <property type="project" value="InterPro"/>
</dbReference>
<gene>
    <name evidence="4" type="ORF">CCH79_00006493</name>
</gene>
<dbReference type="PANTHER" id="PTHR10285">
    <property type="entry name" value="URIDINE KINASE"/>
    <property type="match status" value="1"/>
</dbReference>
<keyword evidence="5" id="KW-1185">Reference proteome</keyword>
<feature type="region of interest" description="Disordered" evidence="1">
    <location>
        <begin position="1"/>
        <end position="29"/>
    </location>
</feature>
<comment type="caution">
    <text evidence="4">The sequence shown here is derived from an EMBL/GenBank/DDBJ whole genome shotgun (WGS) entry which is preliminary data.</text>
</comment>
<feature type="domain" description="Phosphoribosyltransferase" evidence="3">
    <location>
        <begin position="534"/>
        <end position="599"/>
    </location>
</feature>
<evidence type="ECO:0000313" key="5">
    <source>
        <dbReference type="Proteomes" id="UP000250572"/>
    </source>
</evidence>
<feature type="domain" description="Phosphoribulokinase/uridine kinase" evidence="2">
    <location>
        <begin position="116"/>
        <end position="221"/>
    </location>
</feature>
<feature type="non-terminal residue" evidence="4">
    <location>
        <position position="1"/>
    </location>
</feature>
<evidence type="ECO:0000259" key="3">
    <source>
        <dbReference type="Pfam" id="PF14681"/>
    </source>
</evidence>
<sequence length="880" mass="95764">GSGEDSLDRLLPHAGAPRRKSATSLSKTEPPLLRTSTRTIYTAGRPPWYDEHGAQSKDAFVIACCFWGRPGGVEALHGLTLMYLGPAVMSVNTLMYSHHQTTLDSPRKAEIFVSAGLCGGSASGKTTVANKIIEALDVPWVVLLSMDSFYKASRRLEEASMLCLLQVLSPEEQLLAAQNDYNFDHPGAFDFELLVATLRKLKQGKSVKIPVYDFTTHGRQKDWMAAATQTSRHNDVGQPHGGFNVLLKGRLHKLVVLLDDAFNVPAAFCDVPAEPADESDRELSVRALLASVQQTQPLPQTLSVLESSPQVRGLHTIIRNRETSRDEFIFYSKRLMRLLIEHALTFLPSQVALCGSDSAGPGLRRPQLQGERSERRPLDFLLSVLSSPHLHSSSSSSPPQITGVSILRAGETMEPALRAVCKDVRIGKILIQTNMDSGEPEVAETLHPTRPDPIRPDSFAIQHSLHYLRLPKDISEDHVILMDSTVSTGAAAMMAVRVLLLCYNPAAIFVSILTAQNDQLRPLLDGGKTTIPKEGLSDHEVQEEKIMLVSLLMAELGVHSVAYAFPKVKIITTAVDKDLDESFHVIPGIGDFGDRYFGTDGSVGMQLVAGKVQEQDQQICVVSMMGPSSVSSEGGHSAAAASEPCNVHLHAVVEGEDGGGAGGGGALLQVADALVQVLPRQQQGFGRKVLQLGRLLRGRRRRRVLLLQGLLGFLPPRPQRGTRVRRPLALPGAPAFHVVVRRVAVLRADGLVAVVVQGAPDRFALLRGPCLRFDHNAESTVSVPVASTQGPEAEVRRGRTRHRSLLLPRGPSALFWSISTSSSSGGFQMYCSPLPINITSCQHSNKPRFRTELVTCSGMLQQRREDLSSCENCILKRTHG</sequence>
<organism evidence="4 5">
    <name type="scientific">Gambusia affinis</name>
    <name type="common">Western mosquitofish</name>
    <name type="synonym">Heterandria affinis</name>
    <dbReference type="NCBI Taxonomy" id="33528"/>
    <lineage>
        <taxon>Eukaryota</taxon>
        <taxon>Metazoa</taxon>
        <taxon>Chordata</taxon>
        <taxon>Craniata</taxon>
        <taxon>Vertebrata</taxon>
        <taxon>Euteleostomi</taxon>
        <taxon>Actinopterygii</taxon>
        <taxon>Neopterygii</taxon>
        <taxon>Teleostei</taxon>
        <taxon>Neoteleostei</taxon>
        <taxon>Acanthomorphata</taxon>
        <taxon>Ovalentaria</taxon>
        <taxon>Atherinomorphae</taxon>
        <taxon>Cyprinodontiformes</taxon>
        <taxon>Poeciliidae</taxon>
        <taxon>Poeciliinae</taxon>
        <taxon>Gambusia</taxon>
    </lineage>
</organism>
<evidence type="ECO:0000259" key="2">
    <source>
        <dbReference type="Pfam" id="PF00485"/>
    </source>
</evidence>
<dbReference type="EMBL" id="NHOQ01000244">
    <property type="protein sequence ID" value="PWA31921.1"/>
    <property type="molecule type" value="Genomic_DNA"/>
</dbReference>
<dbReference type="InterPro" id="IPR006083">
    <property type="entry name" value="PRK/URK"/>
</dbReference>
<dbReference type="Pfam" id="PF14681">
    <property type="entry name" value="UPRTase"/>
    <property type="match status" value="3"/>
</dbReference>
<feature type="domain" description="Phosphoribosyltransferase" evidence="3">
    <location>
        <begin position="307"/>
        <end position="350"/>
    </location>
</feature>
<protein>
    <submittedName>
        <fullName evidence="4">Uncharacterized protein</fullName>
    </submittedName>
</protein>
<dbReference type="SUPFAM" id="SSF53271">
    <property type="entry name" value="PRTase-like"/>
    <property type="match status" value="2"/>
</dbReference>
<dbReference type="InterPro" id="IPR029057">
    <property type="entry name" value="PRTase-like"/>
</dbReference>
<reference evidence="4 5" key="1">
    <citation type="journal article" date="2018" name="G3 (Bethesda)">
        <title>A High-Quality Reference Genome for the Invasive Mosquitofish Gambusia affinis Using a Chicago Library.</title>
        <authorList>
            <person name="Hoffberg S.L."/>
            <person name="Troendle N.J."/>
            <person name="Glenn T.C."/>
            <person name="Mahmud O."/>
            <person name="Louha S."/>
            <person name="Chalopin D."/>
            <person name="Bennetzen J.L."/>
            <person name="Mauricio R."/>
        </authorList>
    </citation>
    <scope>NUCLEOTIDE SEQUENCE [LARGE SCALE GENOMIC DNA]</scope>
    <source>
        <strain evidence="4">NE01/NJP1002.9</strain>
        <tissue evidence="4">Muscle</tissue>
    </source>
</reference>
<evidence type="ECO:0000256" key="1">
    <source>
        <dbReference type="SAM" id="MobiDB-lite"/>
    </source>
</evidence>
<dbReference type="Gene3D" id="3.40.50.2020">
    <property type="match status" value="2"/>
</dbReference>
<feature type="domain" description="Phosphoribosyltransferase" evidence="3">
    <location>
        <begin position="397"/>
        <end position="517"/>
    </location>
</feature>
<dbReference type="SUPFAM" id="SSF52540">
    <property type="entry name" value="P-loop containing nucleoside triphosphate hydrolases"/>
    <property type="match status" value="1"/>
</dbReference>
<dbReference type="CDD" id="cd06223">
    <property type="entry name" value="PRTases_typeI"/>
    <property type="match status" value="1"/>
</dbReference>
<feature type="non-terminal residue" evidence="4">
    <location>
        <position position="880"/>
    </location>
</feature>
<dbReference type="InterPro" id="IPR000836">
    <property type="entry name" value="PRTase_dom"/>
</dbReference>
<accession>A0A315W797</accession>
<dbReference type="InterPro" id="IPR027417">
    <property type="entry name" value="P-loop_NTPase"/>
</dbReference>
<proteinExistence type="predicted"/>
<dbReference type="AlphaFoldDB" id="A0A315W797"/>
<evidence type="ECO:0000313" key="4">
    <source>
        <dbReference type="EMBL" id="PWA31921.1"/>
    </source>
</evidence>